<dbReference type="Pfam" id="PF00239">
    <property type="entry name" value="Resolvase"/>
    <property type="match status" value="1"/>
</dbReference>
<dbReference type="PROSITE" id="PS51736">
    <property type="entry name" value="RECOMBINASES_3"/>
    <property type="match status" value="1"/>
</dbReference>
<name>A0ABR8QX50_9CAUL</name>
<dbReference type="SUPFAM" id="SSF53041">
    <property type="entry name" value="Resolvase-like"/>
    <property type="match status" value="1"/>
</dbReference>
<dbReference type="InterPro" id="IPR006119">
    <property type="entry name" value="Resolv_N"/>
</dbReference>
<dbReference type="InterPro" id="IPR036162">
    <property type="entry name" value="Resolvase-like_N_sf"/>
</dbReference>
<protein>
    <submittedName>
        <fullName evidence="3">Recombinase family protein</fullName>
    </submittedName>
</protein>
<evidence type="ECO:0000313" key="4">
    <source>
        <dbReference type="Proteomes" id="UP000638918"/>
    </source>
</evidence>
<comment type="caution">
    <text evidence="3">The sequence shown here is derived from an EMBL/GenBank/DDBJ whole genome shotgun (WGS) entry which is preliminary data.</text>
</comment>
<proteinExistence type="inferred from homology"/>
<sequence length="188" mass="20129">MAKAHGAVIGYARTSTADQVAGLDAQIAELESIGCSRIFSEQVSSIDADRPQLKAALDYLRDGDTFIVTRPDRLARNTGELLNIVEGLDQRGVVVRILSMDINTSTPTGKLLLTFMAGIATFERELMLERQRAGIAAAKAAGKYKGRQPTARNKADQVLALKAEGVGPSEIAKRLGIGRTSVHRILAA</sequence>
<keyword evidence="4" id="KW-1185">Reference proteome</keyword>
<evidence type="ECO:0000259" key="2">
    <source>
        <dbReference type="PROSITE" id="PS51736"/>
    </source>
</evidence>
<dbReference type="Gene3D" id="1.10.10.60">
    <property type="entry name" value="Homeodomain-like"/>
    <property type="match status" value="1"/>
</dbReference>
<dbReference type="InterPro" id="IPR006120">
    <property type="entry name" value="Resolvase_HTH_dom"/>
</dbReference>
<dbReference type="CDD" id="cd03768">
    <property type="entry name" value="SR_ResInv"/>
    <property type="match status" value="1"/>
</dbReference>
<dbReference type="PANTHER" id="PTHR30461">
    <property type="entry name" value="DNA-INVERTASE FROM LAMBDOID PROPHAGE"/>
    <property type="match status" value="1"/>
</dbReference>
<dbReference type="RefSeq" id="WP_191742574.1">
    <property type="nucleotide sequence ID" value="NZ_JACSQU010000001.1"/>
</dbReference>
<dbReference type="Gene3D" id="3.40.50.1390">
    <property type="entry name" value="Resolvase, N-terminal catalytic domain"/>
    <property type="match status" value="1"/>
</dbReference>
<accession>A0ABR8QX50</accession>
<organism evidence="3 4">
    <name type="scientific">Brevundimonas guildfordensis</name>
    <dbReference type="NCBI Taxonomy" id="2762241"/>
    <lineage>
        <taxon>Bacteria</taxon>
        <taxon>Pseudomonadati</taxon>
        <taxon>Pseudomonadota</taxon>
        <taxon>Alphaproteobacteria</taxon>
        <taxon>Caulobacterales</taxon>
        <taxon>Caulobacteraceae</taxon>
        <taxon>Brevundimonas</taxon>
    </lineage>
</organism>
<dbReference type="Proteomes" id="UP000638918">
    <property type="component" value="Unassembled WGS sequence"/>
</dbReference>
<dbReference type="SMART" id="SM00857">
    <property type="entry name" value="Resolvase"/>
    <property type="match status" value="1"/>
</dbReference>
<evidence type="ECO:0000256" key="1">
    <source>
        <dbReference type="ARBA" id="ARBA00009913"/>
    </source>
</evidence>
<evidence type="ECO:0000313" key="3">
    <source>
        <dbReference type="EMBL" id="MBD7940113.1"/>
    </source>
</evidence>
<dbReference type="Pfam" id="PF02796">
    <property type="entry name" value="HTH_7"/>
    <property type="match status" value="1"/>
</dbReference>
<gene>
    <name evidence="3" type="ORF">H9656_01800</name>
</gene>
<dbReference type="InterPro" id="IPR050639">
    <property type="entry name" value="SSR_resolvase"/>
</dbReference>
<dbReference type="SUPFAM" id="SSF46689">
    <property type="entry name" value="Homeodomain-like"/>
    <property type="match status" value="1"/>
</dbReference>
<dbReference type="PANTHER" id="PTHR30461:SF26">
    <property type="entry name" value="RESOLVASE HOMOLOG YNEB"/>
    <property type="match status" value="1"/>
</dbReference>
<dbReference type="InterPro" id="IPR009057">
    <property type="entry name" value="Homeodomain-like_sf"/>
</dbReference>
<feature type="domain" description="Resolvase/invertase-type recombinase catalytic" evidence="2">
    <location>
        <begin position="7"/>
        <end position="142"/>
    </location>
</feature>
<reference evidence="3 4" key="1">
    <citation type="submission" date="2020-08" db="EMBL/GenBank/DDBJ databases">
        <title>A Genomic Blueprint of the Chicken Gut Microbiome.</title>
        <authorList>
            <person name="Gilroy R."/>
            <person name="Ravi A."/>
            <person name="Getino M."/>
            <person name="Pursley I."/>
            <person name="Horton D.L."/>
            <person name="Alikhan N.-F."/>
            <person name="Baker D."/>
            <person name="Gharbi K."/>
            <person name="Hall N."/>
            <person name="Watson M."/>
            <person name="Adriaenssens E.M."/>
            <person name="Foster-Nyarko E."/>
            <person name="Jarju S."/>
            <person name="Secka A."/>
            <person name="Antonio M."/>
            <person name="Oren A."/>
            <person name="Chaudhuri R."/>
            <person name="La Ragione R.M."/>
            <person name="Hildebrand F."/>
            <person name="Pallen M.J."/>
        </authorList>
    </citation>
    <scope>NUCLEOTIDE SEQUENCE [LARGE SCALE GENOMIC DNA]</scope>
    <source>
        <strain evidence="3 4">Sa3CVA3</strain>
    </source>
</reference>
<comment type="similarity">
    <text evidence="1">Belongs to the site-specific recombinase resolvase family.</text>
</comment>
<dbReference type="EMBL" id="JACSQU010000001">
    <property type="protein sequence ID" value="MBD7940113.1"/>
    <property type="molecule type" value="Genomic_DNA"/>
</dbReference>